<keyword evidence="1" id="KW-1133">Transmembrane helix</keyword>
<proteinExistence type="evidence at transcript level"/>
<dbReference type="EMBL" id="BT055232">
    <property type="protein sequence ID" value="ACL53839.1"/>
    <property type="molecule type" value="mRNA"/>
</dbReference>
<protein>
    <submittedName>
        <fullName evidence="2">Uncharacterized protein</fullName>
    </submittedName>
</protein>
<keyword evidence="1" id="KW-0812">Transmembrane</keyword>
<organism evidence="2">
    <name type="scientific">Zea mays</name>
    <name type="common">Maize</name>
    <dbReference type="NCBI Taxonomy" id="4577"/>
    <lineage>
        <taxon>Eukaryota</taxon>
        <taxon>Viridiplantae</taxon>
        <taxon>Streptophyta</taxon>
        <taxon>Embryophyta</taxon>
        <taxon>Tracheophyta</taxon>
        <taxon>Spermatophyta</taxon>
        <taxon>Magnoliopsida</taxon>
        <taxon>Liliopsida</taxon>
        <taxon>Poales</taxon>
        <taxon>Poaceae</taxon>
        <taxon>PACMAD clade</taxon>
        <taxon>Panicoideae</taxon>
        <taxon>Andropogonodae</taxon>
        <taxon>Andropogoneae</taxon>
        <taxon>Tripsacinae</taxon>
        <taxon>Zea</taxon>
    </lineage>
</organism>
<evidence type="ECO:0000313" key="2">
    <source>
        <dbReference type="EMBL" id="ACL53839.1"/>
    </source>
</evidence>
<evidence type="ECO:0000256" key="1">
    <source>
        <dbReference type="SAM" id="Phobius"/>
    </source>
</evidence>
<feature type="transmembrane region" description="Helical" evidence="1">
    <location>
        <begin position="231"/>
        <end position="251"/>
    </location>
</feature>
<reference evidence="2" key="1">
    <citation type="journal article" date="2009" name="PLoS Genet.">
        <title>Sequencing, mapping, and analysis of 27,455 maize full-length cDNAs.</title>
        <authorList>
            <person name="Soderlund C."/>
            <person name="Descour A."/>
            <person name="Kudrna D."/>
            <person name="Bomhoff M."/>
            <person name="Boyd L."/>
            <person name="Currie J."/>
            <person name="Angelova A."/>
            <person name="Collura K."/>
            <person name="Wissotski M."/>
            <person name="Ashley E."/>
            <person name="Morrow D."/>
            <person name="Fernandes J."/>
            <person name="Walbot V."/>
            <person name="Yu Y."/>
        </authorList>
    </citation>
    <scope>NUCLEOTIDE SEQUENCE</scope>
    <source>
        <strain evidence="2">B73</strain>
    </source>
</reference>
<accession>B8A0Z0</accession>
<feature type="transmembrane region" description="Helical" evidence="1">
    <location>
        <begin position="348"/>
        <end position="365"/>
    </location>
</feature>
<dbReference type="AlphaFoldDB" id="B8A0Z0"/>
<sequence length="518" mass="55526">MRVRGQHWVAHWVMHRWPAIAVAHCRRVSCTAVPVLLLLLLHHHHLLLLLLHQGHVLLLRHGVPGCRGGLKHIRPRMHSAAQSRVEPQARHAASSATATAALLHNTHVRVANRHAHRSAAHLGRAGEAGTSTTKNVRRPHHALLRQHSAHRATDTDGGGAAAALLPLAQVGPASRGASLCIVRLPTGTAVVVSLDLHRDLVPPTTTLLAATALLVAPAGRRRHSHGLHHHLGVAVDVVVQAVVVVVVLVVVEAVVEVIVELAAVVVEVVLGEGKLDGLGVLHRRSRGERRHIAAQQVRRKLKPLHLQLLLQLLELLRRRLRHHHLRIAHATASATATARALVTAATRTALLGLAAAGILGMALATSGVLGMGLAAASLLGMGLAAAMVGVLRDAGLGTPQLSRLAGLVELPDDGVRIQQTGHRHLALFRVDAALVDTVDLVEGLLDLLLAPVTVYVHSQHQCLHLEDILLAHPGTRTAPLLAQCYTELPKAQHKRFQIWRPSSQISGSSREGRCMRLQ</sequence>
<reference evidence="2" key="2">
    <citation type="submission" date="2012-06" db="EMBL/GenBank/DDBJ databases">
        <authorList>
            <person name="Yu Y."/>
            <person name="Currie J."/>
            <person name="Lomeli R."/>
            <person name="Angelova A."/>
            <person name="Collura K."/>
            <person name="Wissotski M."/>
            <person name="Campos D."/>
            <person name="Kudrna D."/>
            <person name="Golser W."/>
            <person name="Ashely E."/>
            <person name="Descour A."/>
            <person name="Fernandes J."/>
            <person name="Soderlund C."/>
            <person name="Walbot V."/>
        </authorList>
    </citation>
    <scope>NUCLEOTIDE SEQUENCE</scope>
    <source>
        <strain evidence="2">B73</strain>
    </source>
</reference>
<name>B8A0Z0_MAIZE</name>
<keyword evidence="1" id="KW-0472">Membrane</keyword>